<comment type="caution">
    <text evidence="1">The sequence shown here is derived from an EMBL/GenBank/DDBJ whole genome shotgun (WGS) entry which is preliminary data.</text>
</comment>
<reference evidence="1 2" key="2">
    <citation type="journal article" date="2022" name="Mol. Ecol. Resour.">
        <title>The genomes of chicory, endive, great burdock and yacon provide insights into Asteraceae paleo-polyploidization history and plant inulin production.</title>
        <authorList>
            <person name="Fan W."/>
            <person name="Wang S."/>
            <person name="Wang H."/>
            <person name="Wang A."/>
            <person name="Jiang F."/>
            <person name="Liu H."/>
            <person name="Zhao H."/>
            <person name="Xu D."/>
            <person name="Zhang Y."/>
        </authorList>
    </citation>
    <scope>NUCLEOTIDE SEQUENCE [LARGE SCALE GENOMIC DNA]</scope>
    <source>
        <strain evidence="2">cv. Yunnan</strain>
        <tissue evidence="1">Leaves</tissue>
    </source>
</reference>
<name>A0ACB8XUR0_9ASTR</name>
<dbReference type="Proteomes" id="UP001056120">
    <property type="component" value="Linkage Group LG29"/>
</dbReference>
<reference evidence="2" key="1">
    <citation type="journal article" date="2022" name="Mol. Ecol. Resour.">
        <title>The genomes of chicory, endive, great burdock and yacon provide insights into Asteraceae palaeo-polyploidization history and plant inulin production.</title>
        <authorList>
            <person name="Fan W."/>
            <person name="Wang S."/>
            <person name="Wang H."/>
            <person name="Wang A."/>
            <person name="Jiang F."/>
            <person name="Liu H."/>
            <person name="Zhao H."/>
            <person name="Xu D."/>
            <person name="Zhang Y."/>
        </authorList>
    </citation>
    <scope>NUCLEOTIDE SEQUENCE [LARGE SCALE GENOMIC DNA]</scope>
    <source>
        <strain evidence="2">cv. Yunnan</strain>
    </source>
</reference>
<dbReference type="EMBL" id="CM042046">
    <property type="protein sequence ID" value="KAI3675059.1"/>
    <property type="molecule type" value="Genomic_DNA"/>
</dbReference>
<organism evidence="1 2">
    <name type="scientific">Smallanthus sonchifolius</name>
    <dbReference type="NCBI Taxonomy" id="185202"/>
    <lineage>
        <taxon>Eukaryota</taxon>
        <taxon>Viridiplantae</taxon>
        <taxon>Streptophyta</taxon>
        <taxon>Embryophyta</taxon>
        <taxon>Tracheophyta</taxon>
        <taxon>Spermatophyta</taxon>
        <taxon>Magnoliopsida</taxon>
        <taxon>eudicotyledons</taxon>
        <taxon>Gunneridae</taxon>
        <taxon>Pentapetalae</taxon>
        <taxon>asterids</taxon>
        <taxon>campanulids</taxon>
        <taxon>Asterales</taxon>
        <taxon>Asteraceae</taxon>
        <taxon>Asteroideae</taxon>
        <taxon>Heliantheae alliance</taxon>
        <taxon>Millerieae</taxon>
        <taxon>Smallanthus</taxon>
    </lineage>
</organism>
<protein>
    <submittedName>
        <fullName evidence="1">Uncharacterized protein</fullName>
    </submittedName>
</protein>
<sequence>MASLIQENRAAINDQDDFGNLETLEIDDTLLMSILDEPHVENECDDEKLSSVIRSLEAEINPIVIDDHDMSLELEWNTDWEGSYQYSVSQNYIKSQDFEYNWMEMDDMSIQGYDNGIYALIELDGVKDYPQISYGNNIEEHGYDALWQEIN</sequence>
<gene>
    <name evidence="1" type="ORF">L1987_84643</name>
</gene>
<proteinExistence type="predicted"/>
<keyword evidence="2" id="KW-1185">Reference proteome</keyword>
<accession>A0ACB8XUR0</accession>
<evidence type="ECO:0000313" key="2">
    <source>
        <dbReference type="Proteomes" id="UP001056120"/>
    </source>
</evidence>
<evidence type="ECO:0000313" key="1">
    <source>
        <dbReference type="EMBL" id="KAI3675059.1"/>
    </source>
</evidence>